<dbReference type="SMART" id="SM00132">
    <property type="entry name" value="LIM"/>
    <property type="match status" value="2"/>
</dbReference>
<dbReference type="PROSITE" id="PS50023">
    <property type="entry name" value="LIM_DOMAIN_2"/>
    <property type="match status" value="2"/>
</dbReference>
<dbReference type="PANTHER" id="PTHR24205:SF16">
    <property type="entry name" value="GH01042P-RELATED"/>
    <property type="match status" value="1"/>
</dbReference>
<organism evidence="7 8">
    <name type="scientific">Clytia hemisphaerica</name>
    <dbReference type="NCBI Taxonomy" id="252671"/>
    <lineage>
        <taxon>Eukaryota</taxon>
        <taxon>Metazoa</taxon>
        <taxon>Cnidaria</taxon>
        <taxon>Hydrozoa</taxon>
        <taxon>Hydroidolina</taxon>
        <taxon>Leptothecata</taxon>
        <taxon>Obeliida</taxon>
        <taxon>Clytiidae</taxon>
        <taxon>Clytia</taxon>
    </lineage>
</organism>
<dbReference type="AlphaFoldDB" id="A0A7M6DP63"/>
<reference evidence="7" key="1">
    <citation type="submission" date="2021-01" db="UniProtKB">
        <authorList>
            <consortium name="EnsemblMetazoa"/>
        </authorList>
    </citation>
    <scope>IDENTIFICATION</scope>
</reference>
<keyword evidence="8" id="KW-1185">Reference proteome</keyword>
<dbReference type="PANTHER" id="PTHR24205">
    <property type="entry name" value="FOUR AND A HALF LIM DOMAINS PROTEIN"/>
    <property type="match status" value="1"/>
</dbReference>
<keyword evidence="2" id="KW-0677">Repeat</keyword>
<evidence type="ECO:0000313" key="8">
    <source>
        <dbReference type="Proteomes" id="UP000594262"/>
    </source>
</evidence>
<dbReference type="EnsemblMetazoa" id="CLYHEMT019469.1">
    <property type="protein sequence ID" value="CLYHEMP019469.1"/>
    <property type="gene ID" value="CLYHEMG019469"/>
</dbReference>
<evidence type="ECO:0000256" key="5">
    <source>
        <dbReference type="PROSITE-ProRule" id="PRU00125"/>
    </source>
</evidence>
<accession>A0A7M6DP63</accession>
<dbReference type="GO" id="GO:0030018">
    <property type="term" value="C:Z disc"/>
    <property type="evidence" value="ECO:0007669"/>
    <property type="project" value="TreeGrafter"/>
</dbReference>
<dbReference type="GO" id="GO:0005634">
    <property type="term" value="C:nucleus"/>
    <property type="evidence" value="ECO:0007669"/>
    <property type="project" value="TreeGrafter"/>
</dbReference>
<dbReference type="GO" id="GO:0046872">
    <property type="term" value="F:metal ion binding"/>
    <property type="evidence" value="ECO:0007669"/>
    <property type="project" value="UniProtKB-KW"/>
</dbReference>
<keyword evidence="1 5" id="KW-0479">Metal-binding</keyword>
<evidence type="ECO:0000259" key="6">
    <source>
        <dbReference type="PROSITE" id="PS50023"/>
    </source>
</evidence>
<dbReference type="OrthoDB" id="25414at2759"/>
<evidence type="ECO:0000256" key="3">
    <source>
        <dbReference type="ARBA" id="ARBA00022833"/>
    </source>
</evidence>
<feature type="domain" description="LIM zinc-binding" evidence="6">
    <location>
        <begin position="3"/>
        <end position="61"/>
    </location>
</feature>
<protein>
    <recommendedName>
        <fullName evidence="6">LIM zinc-binding domain-containing protein</fullName>
    </recommendedName>
</protein>
<dbReference type="Pfam" id="PF00412">
    <property type="entry name" value="LIM"/>
    <property type="match status" value="2"/>
</dbReference>
<keyword evidence="3 5" id="KW-0862">Zinc</keyword>
<evidence type="ECO:0000256" key="1">
    <source>
        <dbReference type="ARBA" id="ARBA00022723"/>
    </source>
</evidence>
<dbReference type="Gene3D" id="2.10.110.10">
    <property type="entry name" value="Cysteine Rich Protein"/>
    <property type="match status" value="2"/>
</dbReference>
<evidence type="ECO:0000313" key="7">
    <source>
        <dbReference type="EnsemblMetazoa" id="CLYHEMP019469.1"/>
    </source>
</evidence>
<name>A0A7M6DP63_9CNID</name>
<dbReference type="InterPro" id="IPR001781">
    <property type="entry name" value="Znf_LIM"/>
</dbReference>
<keyword evidence="4 5" id="KW-0440">LIM domain</keyword>
<dbReference type="PROSITE" id="PS00478">
    <property type="entry name" value="LIM_DOMAIN_1"/>
    <property type="match status" value="2"/>
</dbReference>
<proteinExistence type="predicted"/>
<dbReference type="GO" id="GO:0003712">
    <property type="term" value="F:transcription coregulator activity"/>
    <property type="evidence" value="ECO:0007669"/>
    <property type="project" value="TreeGrafter"/>
</dbReference>
<sequence length="119" mass="14104">MPENCTKCDDPIRDTTVTFEKKPYHPECFVCHQCQKKLSGKAIYKHEGHNYDQECYSIFHAKKCAICYKSLTETNVKFVVYDGKQYHKDCFTCYSCRKSLSGEKFYLDNDKRYCKDCMK</sequence>
<feature type="domain" description="LIM zinc-binding" evidence="6">
    <location>
        <begin position="62"/>
        <end position="119"/>
    </location>
</feature>
<dbReference type="Proteomes" id="UP000594262">
    <property type="component" value="Unplaced"/>
</dbReference>
<evidence type="ECO:0000256" key="4">
    <source>
        <dbReference type="ARBA" id="ARBA00023038"/>
    </source>
</evidence>
<evidence type="ECO:0000256" key="2">
    <source>
        <dbReference type="ARBA" id="ARBA00022737"/>
    </source>
</evidence>
<dbReference type="SUPFAM" id="SSF57716">
    <property type="entry name" value="Glucocorticoid receptor-like (DNA-binding domain)"/>
    <property type="match status" value="3"/>
</dbReference>
<dbReference type="CDD" id="cd08368">
    <property type="entry name" value="LIM"/>
    <property type="match status" value="1"/>
</dbReference>